<protein>
    <recommendedName>
        <fullName evidence="2">DUF6321 domain-containing protein</fullName>
    </recommendedName>
</protein>
<dbReference type="EMBL" id="MW030551">
    <property type="protein sequence ID" value="QPI16287.1"/>
    <property type="molecule type" value="Genomic_DNA"/>
</dbReference>
<name>A0A7S9XGQ3_9VIRU</name>
<feature type="domain" description="DUF6321" evidence="2">
    <location>
        <begin position="16"/>
        <end position="75"/>
    </location>
</feature>
<sequence length="93" mass="10463">MTYNNKGVGPLKITEASYNRQNRKMRKENPTMGSKLTSGTSPRRVSFACRFGSMQGDMKDKNGTPSKLSKALKKWGFGSKEAARNFCRTHRKS</sequence>
<reference evidence="3" key="1">
    <citation type="submission" date="2020-08" db="EMBL/GenBank/DDBJ databases">
        <title>Bridging the membrane lipid divide: bacteria of the FCB group superphylum have the potential to synthesize archaeal ether lipids.</title>
        <authorList>
            <person name="Villanueva L."/>
            <person name="von Meijenfeldt F.A.B."/>
            <person name="Westbye A.B."/>
            <person name="Yadav S."/>
            <person name="Hopmans E.C."/>
            <person name="Dutilh B.E."/>
            <person name="Sinninghe Damste J.S."/>
        </authorList>
    </citation>
    <scope>NUCLEOTIDE SEQUENCE</scope>
    <source>
        <strain evidence="3">NIOZ-UU157</strain>
    </source>
</reference>
<dbReference type="InterPro" id="IPR046284">
    <property type="entry name" value="DUF6321"/>
</dbReference>
<evidence type="ECO:0000256" key="1">
    <source>
        <dbReference type="SAM" id="MobiDB-lite"/>
    </source>
</evidence>
<organism evidence="3">
    <name type="scientific">Virus NIOZ-UU157</name>
    <dbReference type="NCBI Taxonomy" id="2763269"/>
    <lineage>
        <taxon>Viruses</taxon>
    </lineage>
</organism>
<dbReference type="Pfam" id="PF19846">
    <property type="entry name" value="DUF6321"/>
    <property type="match status" value="1"/>
</dbReference>
<feature type="region of interest" description="Disordered" evidence="1">
    <location>
        <begin position="16"/>
        <end position="44"/>
    </location>
</feature>
<accession>A0A7S9XGQ3</accession>
<feature type="compositionally biased region" description="Polar residues" evidence="1">
    <location>
        <begin position="31"/>
        <end position="43"/>
    </location>
</feature>
<gene>
    <name evidence="3" type="ORF">NIOZUU157_00173</name>
</gene>
<evidence type="ECO:0000259" key="2">
    <source>
        <dbReference type="Pfam" id="PF19846"/>
    </source>
</evidence>
<evidence type="ECO:0000313" key="3">
    <source>
        <dbReference type="EMBL" id="QPI16287.1"/>
    </source>
</evidence>
<proteinExistence type="predicted"/>